<proteinExistence type="predicted"/>
<feature type="region of interest" description="Disordered" evidence="1">
    <location>
        <begin position="332"/>
        <end position="354"/>
    </location>
</feature>
<evidence type="ECO:0000313" key="5">
    <source>
        <dbReference type="Proteomes" id="UP001497453"/>
    </source>
</evidence>
<feature type="transmembrane region" description="Helical" evidence="2">
    <location>
        <begin position="116"/>
        <end position="137"/>
    </location>
</feature>
<reference evidence="5" key="1">
    <citation type="submission" date="2024-04" db="EMBL/GenBank/DDBJ databases">
        <authorList>
            <person name="Shaw F."/>
            <person name="Minotto A."/>
        </authorList>
    </citation>
    <scope>NUCLEOTIDE SEQUENCE [LARGE SCALE GENOMIC DNA]</scope>
</reference>
<evidence type="ECO:0000256" key="1">
    <source>
        <dbReference type="SAM" id="MobiDB-lite"/>
    </source>
</evidence>
<protein>
    <recommendedName>
        <fullName evidence="3">DUF6533 domain-containing protein</fullName>
    </recommendedName>
</protein>
<gene>
    <name evidence="4" type="ORF">GFSPODELE1_LOCUS2239</name>
</gene>
<accession>A0ABP1CSJ4</accession>
<dbReference type="Pfam" id="PF20151">
    <property type="entry name" value="DUF6533"/>
    <property type="match status" value="1"/>
</dbReference>
<dbReference type="InterPro" id="IPR045340">
    <property type="entry name" value="DUF6533"/>
</dbReference>
<evidence type="ECO:0000259" key="3">
    <source>
        <dbReference type="Pfam" id="PF20151"/>
    </source>
</evidence>
<name>A0ABP1CSJ4_9APHY</name>
<feature type="domain" description="DUF6533" evidence="3">
    <location>
        <begin position="35"/>
        <end position="75"/>
    </location>
</feature>
<feature type="transmembrane region" description="Helical" evidence="2">
    <location>
        <begin position="267"/>
        <end position="288"/>
    </location>
</feature>
<keyword evidence="2" id="KW-0472">Membrane</keyword>
<keyword evidence="5" id="KW-1185">Reference proteome</keyword>
<organism evidence="4 5">
    <name type="scientific">Somion occarium</name>
    <dbReference type="NCBI Taxonomy" id="3059160"/>
    <lineage>
        <taxon>Eukaryota</taxon>
        <taxon>Fungi</taxon>
        <taxon>Dikarya</taxon>
        <taxon>Basidiomycota</taxon>
        <taxon>Agaricomycotina</taxon>
        <taxon>Agaricomycetes</taxon>
        <taxon>Polyporales</taxon>
        <taxon>Cerrenaceae</taxon>
        <taxon>Somion</taxon>
    </lineage>
</organism>
<keyword evidence="2" id="KW-1133">Transmembrane helix</keyword>
<feature type="transmembrane region" description="Helical" evidence="2">
    <location>
        <begin position="203"/>
        <end position="222"/>
    </location>
</feature>
<feature type="transmembrane region" description="Helical" evidence="2">
    <location>
        <begin position="30"/>
        <end position="48"/>
    </location>
</feature>
<dbReference type="Proteomes" id="UP001497453">
    <property type="component" value="Chromosome 10"/>
</dbReference>
<feature type="compositionally biased region" description="Polar residues" evidence="1">
    <location>
        <begin position="338"/>
        <end position="347"/>
    </location>
</feature>
<sequence>MYPDAEARLGPEWGGESVVQGAWDIRVTRAIWILSLALVLYDYVLTFGDEVNWMWNGKFLWTRVLFAVSRYWTIVNLVIHNVVLALSSPPDRVCILLTSVFKAWFAEYLKQLCRVWYFYVVFATAGTSLTTTIISQLRIYAMYNCNRKLLMAMGAAVSLSFGLQGPVLLIMVIRAETFRLPPVYTGCFAADPYPYLLPYWVQWMPYLTYECFIFVLAIYKSVALARDQPETPWLIYVLLRDSIVFFGGTLSIVLVNCLINALGKPSIFSACTALYIALYSILGCRMLLNIREAANPWARYDSVLYGMMQNNRTDVSSVEFARNNRPDEEAMELELMSPGSSYTSPDTSRGEALQ</sequence>
<feature type="transmembrane region" description="Helical" evidence="2">
    <location>
        <begin position="149"/>
        <end position="173"/>
    </location>
</feature>
<dbReference type="EMBL" id="OZ037953">
    <property type="protein sequence ID" value="CAL1698635.1"/>
    <property type="molecule type" value="Genomic_DNA"/>
</dbReference>
<evidence type="ECO:0000313" key="4">
    <source>
        <dbReference type="EMBL" id="CAL1698635.1"/>
    </source>
</evidence>
<evidence type="ECO:0000256" key="2">
    <source>
        <dbReference type="SAM" id="Phobius"/>
    </source>
</evidence>
<keyword evidence="2" id="KW-0812">Transmembrane</keyword>
<feature type="transmembrane region" description="Helical" evidence="2">
    <location>
        <begin position="243"/>
        <end position="261"/>
    </location>
</feature>